<keyword evidence="2" id="KW-0472">Membrane</keyword>
<gene>
    <name evidence="3" type="primary">yjmB</name>
    <name evidence="3" type="ORF">LAX5112_04994</name>
</gene>
<comment type="similarity">
    <text evidence="1">Belongs to the sodium:galactoside symporter (TC 2.A.2) family.</text>
</comment>
<dbReference type="GO" id="GO:0015293">
    <property type="term" value="F:symporter activity"/>
    <property type="evidence" value="ECO:0007669"/>
    <property type="project" value="InterPro"/>
</dbReference>
<feature type="transmembrane region" description="Helical" evidence="2">
    <location>
        <begin position="411"/>
        <end position="435"/>
    </location>
</feature>
<dbReference type="InterPro" id="IPR039672">
    <property type="entry name" value="MFS_2"/>
</dbReference>
<dbReference type="STRING" id="388408.LAX5112_04994"/>
<dbReference type="PANTHER" id="PTHR11328:SF24">
    <property type="entry name" value="MAJOR FACILITATOR SUPERFAMILY (MFS) PROFILE DOMAIN-CONTAINING PROTEIN"/>
    <property type="match status" value="1"/>
</dbReference>
<dbReference type="EMBL" id="CXWD01000038">
    <property type="protein sequence ID" value="CTQ77650.1"/>
    <property type="molecule type" value="Genomic_DNA"/>
</dbReference>
<evidence type="ECO:0000256" key="2">
    <source>
        <dbReference type="SAM" id="Phobius"/>
    </source>
</evidence>
<keyword evidence="2" id="KW-1133">Transmembrane helix</keyword>
<dbReference type="OrthoDB" id="181905at2"/>
<feature type="transmembrane region" description="Helical" evidence="2">
    <location>
        <begin position="194"/>
        <end position="215"/>
    </location>
</feature>
<dbReference type="Gene3D" id="1.20.1250.20">
    <property type="entry name" value="MFS general substrate transporter like domains"/>
    <property type="match status" value="2"/>
</dbReference>
<feature type="transmembrane region" description="Helical" evidence="2">
    <location>
        <begin position="32"/>
        <end position="51"/>
    </location>
</feature>
<dbReference type="Pfam" id="PF13347">
    <property type="entry name" value="MFS_2"/>
    <property type="match status" value="1"/>
</dbReference>
<dbReference type="Proteomes" id="UP000053235">
    <property type="component" value="Unassembled WGS sequence"/>
</dbReference>
<sequence>MTISEQTATETGRTVNLATSGQTSGRITTRSILVYGALAFPLSFAGLPIYLHAPDFYAVTLGQSLASLGVVLLALRLIDAFQDPFIGSISDRLHLHRPKILAVGTVMLGVGFWMLFHPLTSAPLPWFALSVLICTTGFSIVTINLQTLGGLWESRPQDRTRITGGREALGLLGLLAAAITPTLLTQWAGQEQAFHYLTVAYLPLLVVGLLLLLSWMKSAELSAPKQAHHRPNWLSLLKDRWRSVFFSLVLLNTFASAIPAVLVLFYVRDRLGAEPYTGLFLLIYFLSGTASMPLWIKLASKFGKIRAWQLSLGLSIVTFIWAVFLGRGDIAAYAIVCTLSGLALGADLALPPAILADHIDADDRQTDASRLFSLMALLSKTSLAAATGLALPILGVLGYVPGGDMTPRLDWVLSLTYAALPCALKLAALGGLIWAQDILTKNKSAVS</sequence>
<feature type="transmembrane region" description="Helical" evidence="2">
    <location>
        <begin position="168"/>
        <end position="188"/>
    </location>
</feature>
<proteinExistence type="inferred from homology"/>
<keyword evidence="4" id="KW-1185">Reference proteome</keyword>
<reference evidence="4" key="1">
    <citation type="submission" date="2015-07" db="EMBL/GenBank/DDBJ databases">
        <authorList>
            <person name="Rodrigo-Torres Lidia"/>
            <person name="Arahal R.David."/>
        </authorList>
    </citation>
    <scope>NUCLEOTIDE SEQUENCE [LARGE SCALE GENOMIC DNA]</scope>
    <source>
        <strain evidence="4">CECT 5112</strain>
    </source>
</reference>
<name>A0A0M7ATR5_9HYPH</name>
<feature type="transmembrane region" description="Helical" evidence="2">
    <location>
        <begin position="330"/>
        <end position="350"/>
    </location>
</feature>
<feature type="transmembrane region" description="Helical" evidence="2">
    <location>
        <begin position="99"/>
        <end position="120"/>
    </location>
</feature>
<feature type="transmembrane region" description="Helical" evidence="2">
    <location>
        <begin position="279"/>
        <end position="296"/>
    </location>
</feature>
<feature type="transmembrane region" description="Helical" evidence="2">
    <location>
        <begin position="244"/>
        <end position="267"/>
    </location>
</feature>
<evidence type="ECO:0000256" key="1">
    <source>
        <dbReference type="ARBA" id="ARBA00009617"/>
    </source>
</evidence>
<evidence type="ECO:0000313" key="3">
    <source>
        <dbReference type="EMBL" id="CTQ77650.1"/>
    </source>
</evidence>
<dbReference type="GO" id="GO:0005886">
    <property type="term" value="C:plasma membrane"/>
    <property type="evidence" value="ECO:0007669"/>
    <property type="project" value="TreeGrafter"/>
</dbReference>
<feature type="transmembrane region" description="Helical" evidence="2">
    <location>
        <begin position="308"/>
        <end position="324"/>
    </location>
</feature>
<dbReference type="SUPFAM" id="SSF103473">
    <property type="entry name" value="MFS general substrate transporter"/>
    <property type="match status" value="1"/>
</dbReference>
<dbReference type="PANTHER" id="PTHR11328">
    <property type="entry name" value="MAJOR FACILITATOR SUPERFAMILY DOMAIN-CONTAINING PROTEIN"/>
    <property type="match status" value="1"/>
</dbReference>
<dbReference type="AlphaFoldDB" id="A0A0M7ATR5"/>
<evidence type="ECO:0000313" key="4">
    <source>
        <dbReference type="Proteomes" id="UP000053235"/>
    </source>
</evidence>
<feature type="transmembrane region" description="Helical" evidence="2">
    <location>
        <begin position="57"/>
        <end position="78"/>
    </location>
</feature>
<keyword evidence="2" id="KW-0812">Transmembrane</keyword>
<feature type="transmembrane region" description="Helical" evidence="2">
    <location>
        <begin position="126"/>
        <end position="147"/>
    </location>
</feature>
<feature type="transmembrane region" description="Helical" evidence="2">
    <location>
        <begin position="371"/>
        <end position="399"/>
    </location>
</feature>
<accession>A0A0M7ATR5</accession>
<dbReference type="InterPro" id="IPR036259">
    <property type="entry name" value="MFS_trans_sf"/>
</dbReference>
<organism evidence="3 4">
    <name type="scientific">Roseibium alexandrii</name>
    <dbReference type="NCBI Taxonomy" id="388408"/>
    <lineage>
        <taxon>Bacteria</taxon>
        <taxon>Pseudomonadati</taxon>
        <taxon>Pseudomonadota</taxon>
        <taxon>Alphaproteobacteria</taxon>
        <taxon>Hyphomicrobiales</taxon>
        <taxon>Stappiaceae</taxon>
        <taxon>Roseibium</taxon>
    </lineage>
</organism>
<dbReference type="GO" id="GO:0008643">
    <property type="term" value="P:carbohydrate transport"/>
    <property type="evidence" value="ECO:0007669"/>
    <property type="project" value="InterPro"/>
</dbReference>
<dbReference type="RefSeq" id="WP_082429283.1">
    <property type="nucleotide sequence ID" value="NZ_CXWD01000038.1"/>
</dbReference>
<protein>
    <submittedName>
        <fullName evidence="3">Putative symporter YjmB</fullName>
    </submittedName>
</protein>